<evidence type="ECO:0000313" key="3">
    <source>
        <dbReference type="Proteomes" id="UP001597506"/>
    </source>
</evidence>
<keyword evidence="1" id="KW-0812">Transmembrane</keyword>
<keyword evidence="3" id="KW-1185">Reference proteome</keyword>
<dbReference type="EMBL" id="JBHUMF010000015">
    <property type="protein sequence ID" value="MFD2680432.1"/>
    <property type="molecule type" value="Genomic_DNA"/>
</dbReference>
<keyword evidence="1" id="KW-1133">Transmembrane helix</keyword>
<comment type="caution">
    <text evidence="2">The sequence shown here is derived from an EMBL/GenBank/DDBJ whole genome shotgun (WGS) entry which is preliminary data.</text>
</comment>
<protein>
    <recommendedName>
        <fullName evidence="4">DUF5673 domain-containing protein</fullName>
    </recommendedName>
</protein>
<evidence type="ECO:0008006" key="4">
    <source>
        <dbReference type="Google" id="ProtNLM"/>
    </source>
</evidence>
<evidence type="ECO:0000256" key="1">
    <source>
        <dbReference type="SAM" id="Phobius"/>
    </source>
</evidence>
<sequence>MWISLFFIVLFVFCMSYIIRQHKRLKLAIHLSRNAHFPITEDEYDAIRTVPDWKGMEPLTEEAKGYRQVRLLTFLAIIFMSSIVTIIIFTDRFDAAFLNIAYMFIPIMSLIKHNGSFFLLQKGIVFQGFFYPWRSIEYYKVEKIIKWHDLYGYHDKVNNGYKLSIKVKGKFTKPAYIVISNREVLDKILKDFSKHGLLESEENKEKTTKKVTEQ</sequence>
<gene>
    <name evidence="2" type="ORF">ACFSUL_06655</name>
</gene>
<name>A0ABW5RPP6_9BACI</name>
<feature type="transmembrane region" description="Helical" evidence="1">
    <location>
        <begin position="6"/>
        <end position="23"/>
    </location>
</feature>
<dbReference type="RefSeq" id="WP_377933826.1">
    <property type="nucleotide sequence ID" value="NZ_JBHUMF010000015.1"/>
</dbReference>
<feature type="transmembrane region" description="Helical" evidence="1">
    <location>
        <begin position="71"/>
        <end position="89"/>
    </location>
</feature>
<dbReference type="Proteomes" id="UP001597506">
    <property type="component" value="Unassembled WGS sequence"/>
</dbReference>
<organism evidence="2 3">
    <name type="scientific">Bacillus seohaeanensis</name>
    <dbReference type="NCBI Taxonomy" id="284580"/>
    <lineage>
        <taxon>Bacteria</taxon>
        <taxon>Bacillati</taxon>
        <taxon>Bacillota</taxon>
        <taxon>Bacilli</taxon>
        <taxon>Bacillales</taxon>
        <taxon>Bacillaceae</taxon>
        <taxon>Bacillus</taxon>
    </lineage>
</organism>
<keyword evidence="1" id="KW-0472">Membrane</keyword>
<evidence type="ECO:0000313" key="2">
    <source>
        <dbReference type="EMBL" id="MFD2680432.1"/>
    </source>
</evidence>
<feature type="transmembrane region" description="Helical" evidence="1">
    <location>
        <begin position="95"/>
        <end position="111"/>
    </location>
</feature>
<proteinExistence type="predicted"/>
<reference evidence="3" key="1">
    <citation type="journal article" date="2019" name="Int. J. Syst. Evol. Microbiol.">
        <title>The Global Catalogue of Microorganisms (GCM) 10K type strain sequencing project: providing services to taxonomists for standard genome sequencing and annotation.</title>
        <authorList>
            <consortium name="The Broad Institute Genomics Platform"/>
            <consortium name="The Broad Institute Genome Sequencing Center for Infectious Disease"/>
            <person name="Wu L."/>
            <person name="Ma J."/>
        </authorList>
    </citation>
    <scope>NUCLEOTIDE SEQUENCE [LARGE SCALE GENOMIC DNA]</scope>
    <source>
        <strain evidence="3">KCTC 3913</strain>
    </source>
</reference>
<accession>A0ABW5RPP6</accession>